<dbReference type="EMBL" id="JARSFG010000005">
    <property type="protein sequence ID" value="MEC1177658.1"/>
    <property type="molecule type" value="Genomic_DNA"/>
</dbReference>
<comment type="caution">
    <text evidence="2">The sequence shown here is derived from an EMBL/GenBank/DDBJ whole genome shotgun (WGS) entry which is preliminary data.</text>
</comment>
<evidence type="ECO:0000313" key="3">
    <source>
        <dbReference type="Proteomes" id="UP001344888"/>
    </source>
</evidence>
<proteinExistence type="predicted"/>
<keyword evidence="3" id="KW-1185">Reference proteome</keyword>
<keyword evidence="1" id="KW-0175">Coiled coil</keyword>
<evidence type="ECO:0000313" key="2">
    <source>
        <dbReference type="EMBL" id="MEC1177658.1"/>
    </source>
</evidence>
<accession>A0AAW9NP93</accession>
<name>A0AAW9NP93_9BACL</name>
<dbReference type="RefSeq" id="WP_326122096.1">
    <property type="nucleotide sequence ID" value="NZ_JARSFG010000005.1"/>
</dbReference>
<sequence>MSDDFQNYLKHIDQVQKQMSRLYKPLKAHSQMWSQQFATIKEPLKDFAKQVSEIQSSLTPVIEAAKHQQMLMKQISINIPNFDNIKNLQQSINRLTNSPLANLNNLIPESFYTSLNDIVLELEKAQEYQEGSSEIQFKVTVKAPLTKQGKEITWIELISLILIIWQFIYMHYSDYSSSVQREEQISELKLQNELTKKQIEIEEQKLIKTEQLLELEQERYEQQQRFEEKFNTFIESLEPYITEHLPIDDD</sequence>
<evidence type="ECO:0000256" key="1">
    <source>
        <dbReference type="SAM" id="Coils"/>
    </source>
</evidence>
<organism evidence="2 3">
    <name type="scientific">Metasolibacillus meyeri</name>
    <dbReference type="NCBI Taxonomy" id="1071052"/>
    <lineage>
        <taxon>Bacteria</taxon>
        <taxon>Bacillati</taxon>
        <taxon>Bacillota</taxon>
        <taxon>Bacilli</taxon>
        <taxon>Bacillales</taxon>
        <taxon>Caryophanaceae</taxon>
        <taxon>Metasolibacillus</taxon>
    </lineage>
</organism>
<protein>
    <submittedName>
        <fullName evidence="2">Uncharacterized protein</fullName>
    </submittedName>
</protein>
<dbReference type="AlphaFoldDB" id="A0AAW9NP93"/>
<feature type="coiled-coil region" evidence="1">
    <location>
        <begin position="185"/>
        <end position="219"/>
    </location>
</feature>
<gene>
    <name evidence="2" type="ORF">P9B03_04105</name>
</gene>
<dbReference type="Proteomes" id="UP001344888">
    <property type="component" value="Unassembled WGS sequence"/>
</dbReference>
<reference evidence="2 3" key="1">
    <citation type="submission" date="2023-03" db="EMBL/GenBank/DDBJ databases">
        <title>Bacillus Genome Sequencing.</title>
        <authorList>
            <person name="Dunlap C."/>
        </authorList>
    </citation>
    <scope>NUCLEOTIDE SEQUENCE [LARGE SCALE GENOMIC DNA]</scope>
    <source>
        <strain evidence="2 3">B-59205</strain>
    </source>
</reference>